<reference evidence="2 3" key="1">
    <citation type="journal article" date="2018" name="New Phytol.">
        <title>Comparative genomics and transcriptomics depict ericoid mycorrhizal fungi as versatile saprotrophs and plant mutualists.</title>
        <authorList>
            <person name="Martino E."/>
            <person name="Morin E."/>
            <person name="Grelet G.A."/>
            <person name="Kuo A."/>
            <person name="Kohler A."/>
            <person name="Daghino S."/>
            <person name="Barry K.W."/>
            <person name="Cichocki N."/>
            <person name="Clum A."/>
            <person name="Dockter R.B."/>
            <person name="Hainaut M."/>
            <person name="Kuo R.C."/>
            <person name="LaButti K."/>
            <person name="Lindahl B.D."/>
            <person name="Lindquist E.A."/>
            <person name="Lipzen A."/>
            <person name="Khouja H.R."/>
            <person name="Magnuson J."/>
            <person name="Murat C."/>
            <person name="Ohm R.A."/>
            <person name="Singer S.W."/>
            <person name="Spatafora J.W."/>
            <person name="Wang M."/>
            <person name="Veneault-Fourrey C."/>
            <person name="Henrissat B."/>
            <person name="Grigoriev I.V."/>
            <person name="Martin F.M."/>
            <person name="Perotto S."/>
        </authorList>
    </citation>
    <scope>NUCLEOTIDE SEQUENCE [LARGE SCALE GENOMIC DNA]</scope>
    <source>
        <strain evidence="2 3">ATCC 22711</strain>
    </source>
</reference>
<keyword evidence="3" id="KW-1185">Reference proteome</keyword>
<proteinExistence type="predicted"/>
<gene>
    <name evidence="2" type="ORF">M430DRAFT_272901</name>
</gene>
<protein>
    <submittedName>
        <fullName evidence="2">Uncharacterized protein</fullName>
    </submittedName>
</protein>
<name>A0A2T3BB11_AMORE</name>
<dbReference type="Proteomes" id="UP000241818">
    <property type="component" value="Unassembled WGS sequence"/>
</dbReference>
<organism evidence="2 3">
    <name type="scientific">Amorphotheca resinae ATCC 22711</name>
    <dbReference type="NCBI Taxonomy" id="857342"/>
    <lineage>
        <taxon>Eukaryota</taxon>
        <taxon>Fungi</taxon>
        <taxon>Dikarya</taxon>
        <taxon>Ascomycota</taxon>
        <taxon>Pezizomycotina</taxon>
        <taxon>Leotiomycetes</taxon>
        <taxon>Helotiales</taxon>
        <taxon>Amorphothecaceae</taxon>
        <taxon>Amorphotheca</taxon>
    </lineage>
</organism>
<evidence type="ECO:0000313" key="2">
    <source>
        <dbReference type="EMBL" id="PSS25527.1"/>
    </source>
</evidence>
<evidence type="ECO:0000256" key="1">
    <source>
        <dbReference type="SAM" id="MobiDB-lite"/>
    </source>
</evidence>
<feature type="region of interest" description="Disordered" evidence="1">
    <location>
        <begin position="24"/>
        <end position="59"/>
    </location>
</feature>
<evidence type="ECO:0000313" key="3">
    <source>
        <dbReference type="Proteomes" id="UP000241818"/>
    </source>
</evidence>
<dbReference type="RefSeq" id="XP_024724126.1">
    <property type="nucleotide sequence ID" value="XM_024865568.1"/>
</dbReference>
<sequence length="198" mass="21372">MNGIMGARQCFAVALSLAARAANESRGPRDDRGHDDHDDHHGWPGSAFFDAHDAERSPSPFMPSASKNGWMMERTTLCLCWWEAGLTARSLTGGGLQDRARRAKGTNRTDTAKSHCGTGMTRPLCHHVRIAQSLNNGLMGSWAHGLLTVLGPESLGAHFASWRLPSCEDAVVCPSLPRPPSLALLVPRPAGIDVQIFI</sequence>
<dbReference type="GeneID" id="36573649"/>
<feature type="compositionally biased region" description="Basic and acidic residues" evidence="1">
    <location>
        <begin position="26"/>
        <end position="42"/>
    </location>
</feature>
<dbReference type="InParanoid" id="A0A2T3BB11"/>
<accession>A0A2T3BB11</accession>
<dbReference type="EMBL" id="KZ679007">
    <property type="protein sequence ID" value="PSS25527.1"/>
    <property type="molecule type" value="Genomic_DNA"/>
</dbReference>
<dbReference type="AlphaFoldDB" id="A0A2T3BB11"/>